<dbReference type="EMBL" id="JBHFQA010000019">
    <property type="protein sequence ID" value="KAL2082576.1"/>
    <property type="molecule type" value="Genomic_DNA"/>
</dbReference>
<dbReference type="Gene3D" id="3.40.30.10">
    <property type="entry name" value="Glutaredoxin"/>
    <property type="match status" value="1"/>
</dbReference>
<dbReference type="Proteomes" id="UP001591681">
    <property type="component" value="Unassembled WGS sequence"/>
</dbReference>
<dbReference type="InterPro" id="IPR026928">
    <property type="entry name" value="FAX/IsoI-like"/>
</dbReference>
<comment type="similarity">
    <text evidence="1">Belongs to the FAX family.</text>
</comment>
<evidence type="ECO:0000256" key="1">
    <source>
        <dbReference type="ARBA" id="ARBA00006475"/>
    </source>
</evidence>
<dbReference type="PANTHER" id="PTHR12289">
    <property type="entry name" value="METAXIN RELATED"/>
    <property type="match status" value="1"/>
</dbReference>
<evidence type="ECO:0000313" key="7">
    <source>
        <dbReference type="Proteomes" id="UP001591681"/>
    </source>
</evidence>
<feature type="domain" description="Metaxin glutathione S-transferase" evidence="3">
    <location>
        <begin position="260"/>
        <end position="322"/>
    </location>
</feature>
<sequence length="420" mass="48137">MYWKVAFAWSRSCAVDFSRNQSFSFGLCGSDERYSLYGYIIAYPLQDYAGIMSALGSDSWWRKTLYLTGGALLAAAAYLLHELLAIRKQQELDSKDAIILHQFSRPRSGVPSLSPFCLKMETYLRMLGLPYQNYFDGKLSPQGKMPWIEYNKEQVCGTEFIIDFLEDKLGVTLNRSLTPQERAVSHAVTKMVEEHFYWTIAYCQWVDNLEKTEQMLSVSGPLNHVLKWILSHLTSGIVKREMFGHGIGRFSKEEVYELMEKDMRTLATLLGDKKYIMGSKMSSVDATVFGHLAQAMWTLPGTRPEQLIKGELINLAMYCERIRRKFWPEWFVDLDDFYYDGSFDDSTESSSHLLDLGLYSKTGSSLQDESNVHTHIHTHTHPHTHSLDSNLHTPDSDHTGRSLFDSDMDTEVSEMDPLKS</sequence>
<dbReference type="Pfam" id="PF17171">
    <property type="entry name" value="GST_C_6"/>
    <property type="match status" value="1"/>
</dbReference>
<evidence type="ECO:0000259" key="4">
    <source>
        <dbReference type="Pfam" id="PF17172"/>
    </source>
</evidence>
<dbReference type="SFLD" id="SFLDS00019">
    <property type="entry name" value="Glutathione_Transferase_(cytos"/>
    <property type="match status" value="1"/>
</dbReference>
<evidence type="ECO:0000256" key="2">
    <source>
        <dbReference type="SAM" id="MobiDB-lite"/>
    </source>
</evidence>
<dbReference type="InterPro" id="IPR050931">
    <property type="entry name" value="Mito_Protein_Transport_Metaxin"/>
</dbReference>
<feature type="domain" description="Thioredoxin-like fold" evidence="4">
    <location>
        <begin position="115"/>
        <end position="208"/>
    </location>
</feature>
<dbReference type="CDD" id="cd03193">
    <property type="entry name" value="GST_C_Metaxin"/>
    <property type="match status" value="1"/>
</dbReference>
<name>A0ABD1J7C5_9TELE</name>
<dbReference type="InterPro" id="IPR036249">
    <property type="entry name" value="Thioredoxin-like_sf"/>
</dbReference>
<dbReference type="InterPro" id="IPR036282">
    <property type="entry name" value="Glutathione-S-Trfase_C_sf"/>
</dbReference>
<feature type="domain" description="Failed axon connections homolog N-terminal" evidence="5">
    <location>
        <begin position="1"/>
        <end position="104"/>
    </location>
</feature>
<dbReference type="AlphaFoldDB" id="A0ABD1J7C5"/>
<organism evidence="6 7">
    <name type="scientific">Coilia grayii</name>
    <name type="common">Gray's grenadier anchovy</name>
    <dbReference type="NCBI Taxonomy" id="363190"/>
    <lineage>
        <taxon>Eukaryota</taxon>
        <taxon>Metazoa</taxon>
        <taxon>Chordata</taxon>
        <taxon>Craniata</taxon>
        <taxon>Vertebrata</taxon>
        <taxon>Euteleostomi</taxon>
        <taxon>Actinopterygii</taxon>
        <taxon>Neopterygii</taxon>
        <taxon>Teleostei</taxon>
        <taxon>Clupei</taxon>
        <taxon>Clupeiformes</taxon>
        <taxon>Clupeoidei</taxon>
        <taxon>Engraulidae</taxon>
        <taxon>Coilinae</taxon>
        <taxon>Coilia</taxon>
    </lineage>
</organism>
<dbReference type="SUPFAM" id="SSF52833">
    <property type="entry name" value="Thioredoxin-like"/>
    <property type="match status" value="1"/>
</dbReference>
<feature type="region of interest" description="Disordered" evidence="2">
    <location>
        <begin position="378"/>
        <end position="420"/>
    </location>
</feature>
<evidence type="ECO:0000259" key="3">
    <source>
        <dbReference type="Pfam" id="PF17171"/>
    </source>
</evidence>
<protein>
    <recommendedName>
        <fullName evidence="8">Failed axon connections homolog</fullName>
    </recommendedName>
</protein>
<evidence type="ECO:0000259" key="5">
    <source>
        <dbReference type="Pfam" id="PF19333"/>
    </source>
</evidence>
<dbReference type="SFLD" id="SFLDG01200">
    <property type="entry name" value="SUF1.1"/>
    <property type="match status" value="1"/>
</dbReference>
<dbReference type="InterPro" id="IPR012336">
    <property type="entry name" value="Thioredoxin-like_fold"/>
</dbReference>
<dbReference type="Pfam" id="PF17172">
    <property type="entry name" value="GST_N_4"/>
    <property type="match status" value="1"/>
</dbReference>
<dbReference type="SUPFAM" id="SSF47616">
    <property type="entry name" value="GST C-terminal domain-like"/>
    <property type="match status" value="1"/>
</dbReference>
<dbReference type="SFLD" id="SFLDG01180">
    <property type="entry name" value="SUF1"/>
    <property type="match status" value="1"/>
</dbReference>
<accession>A0ABD1J7C5</accession>
<dbReference type="PANTHER" id="PTHR12289:SF76">
    <property type="entry name" value="FAILED AXON CONNECTIONS HOMOLOG"/>
    <property type="match status" value="1"/>
</dbReference>
<dbReference type="Gene3D" id="1.20.1050.10">
    <property type="match status" value="1"/>
</dbReference>
<reference evidence="6 7" key="1">
    <citation type="submission" date="2024-09" db="EMBL/GenBank/DDBJ databases">
        <title>A chromosome-level genome assembly of Gray's grenadier anchovy, Coilia grayii.</title>
        <authorList>
            <person name="Fu Z."/>
        </authorList>
    </citation>
    <scope>NUCLEOTIDE SEQUENCE [LARGE SCALE GENOMIC DNA]</scope>
    <source>
        <strain evidence="6">G4</strain>
        <tissue evidence="6">Muscle</tissue>
    </source>
</reference>
<proteinExistence type="inferred from homology"/>
<dbReference type="InterPro" id="IPR033468">
    <property type="entry name" value="Metaxin_GST"/>
</dbReference>
<dbReference type="CDD" id="cd03080">
    <property type="entry name" value="GST_N_Metaxin_like"/>
    <property type="match status" value="1"/>
</dbReference>
<keyword evidence="7" id="KW-1185">Reference proteome</keyword>
<gene>
    <name evidence="6" type="ORF">ACEWY4_022394</name>
</gene>
<evidence type="ECO:0000313" key="6">
    <source>
        <dbReference type="EMBL" id="KAL2082576.1"/>
    </source>
</evidence>
<dbReference type="InterPro" id="IPR045796">
    <property type="entry name" value="FAXC_N"/>
</dbReference>
<comment type="caution">
    <text evidence="6">The sequence shown here is derived from an EMBL/GenBank/DDBJ whole genome shotgun (WGS) entry which is preliminary data.</text>
</comment>
<evidence type="ECO:0008006" key="8">
    <source>
        <dbReference type="Google" id="ProtNLM"/>
    </source>
</evidence>
<dbReference type="InterPro" id="IPR040079">
    <property type="entry name" value="Glutathione_S-Trfase"/>
</dbReference>
<dbReference type="Pfam" id="PF19333">
    <property type="entry name" value="FAXC_N"/>
    <property type="match status" value="1"/>
</dbReference>